<evidence type="ECO:0000313" key="4">
    <source>
        <dbReference type="EMBL" id="ODP39293.1"/>
    </source>
</evidence>
<dbReference type="InterPro" id="IPR011010">
    <property type="entry name" value="DNA_brk_join_enz"/>
</dbReference>
<reference evidence="4 5" key="1">
    <citation type="submission" date="2016-08" db="EMBL/GenBank/DDBJ databases">
        <title>Draft genome of the agarase producing Sphingomonas sp. MCT13.</title>
        <authorList>
            <person name="D'Andrea M.M."/>
            <person name="Rossolini G.M."/>
            <person name="Thaller M.C."/>
        </authorList>
    </citation>
    <scope>NUCLEOTIDE SEQUENCE [LARGE SCALE GENOMIC DNA]</scope>
    <source>
        <strain evidence="4 5">MCT13</strain>
    </source>
</reference>
<dbReference type="EMBL" id="MDDS01000006">
    <property type="protein sequence ID" value="ODP39293.1"/>
    <property type="molecule type" value="Genomic_DNA"/>
</dbReference>
<dbReference type="InterPro" id="IPR013762">
    <property type="entry name" value="Integrase-like_cat_sf"/>
</dbReference>
<dbReference type="GO" id="GO:0015074">
    <property type="term" value="P:DNA integration"/>
    <property type="evidence" value="ECO:0007669"/>
    <property type="project" value="InterPro"/>
</dbReference>
<dbReference type="Gene3D" id="1.10.150.130">
    <property type="match status" value="1"/>
</dbReference>
<evidence type="ECO:0000256" key="2">
    <source>
        <dbReference type="ARBA" id="ARBA00023172"/>
    </source>
</evidence>
<dbReference type="SUPFAM" id="SSF56349">
    <property type="entry name" value="DNA breaking-rejoining enzymes"/>
    <property type="match status" value="1"/>
</dbReference>
<dbReference type="Gene3D" id="1.10.443.10">
    <property type="entry name" value="Intergrase catalytic core"/>
    <property type="match status" value="1"/>
</dbReference>
<dbReference type="GO" id="GO:0003677">
    <property type="term" value="F:DNA binding"/>
    <property type="evidence" value="ECO:0007669"/>
    <property type="project" value="UniProtKB-KW"/>
</dbReference>
<dbReference type="RefSeq" id="WP_069319064.1">
    <property type="nucleotide sequence ID" value="NZ_MDDS01000006.1"/>
</dbReference>
<gene>
    <name evidence="4" type="ORF">BFL28_10795</name>
</gene>
<comment type="caution">
    <text evidence="4">The sequence shown here is derived from an EMBL/GenBank/DDBJ whole genome shotgun (WGS) entry which is preliminary data.</text>
</comment>
<dbReference type="STRING" id="1888892.BFL28_10795"/>
<proteinExistence type="predicted"/>
<keyword evidence="5" id="KW-1185">Reference proteome</keyword>
<evidence type="ECO:0000313" key="5">
    <source>
        <dbReference type="Proteomes" id="UP000094487"/>
    </source>
</evidence>
<keyword evidence="2" id="KW-0233">DNA recombination</keyword>
<evidence type="ECO:0000256" key="1">
    <source>
        <dbReference type="ARBA" id="ARBA00023125"/>
    </source>
</evidence>
<name>A0A1E3LZZ5_9SPHN</name>
<dbReference type="InterPro" id="IPR010998">
    <property type="entry name" value="Integrase_recombinase_N"/>
</dbReference>
<keyword evidence="1" id="KW-0238">DNA-binding</keyword>
<evidence type="ECO:0000259" key="3">
    <source>
        <dbReference type="PROSITE" id="PS51898"/>
    </source>
</evidence>
<protein>
    <recommendedName>
        <fullName evidence="3">Tyr recombinase domain-containing protein</fullName>
    </recommendedName>
</protein>
<dbReference type="PROSITE" id="PS51898">
    <property type="entry name" value="TYR_RECOMBINASE"/>
    <property type="match status" value="1"/>
</dbReference>
<dbReference type="GO" id="GO:0006310">
    <property type="term" value="P:DNA recombination"/>
    <property type="evidence" value="ECO:0007669"/>
    <property type="project" value="UniProtKB-KW"/>
</dbReference>
<dbReference type="InterPro" id="IPR002104">
    <property type="entry name" value="Integrase_catalytic"/>
</dbReference>
<dbReference type="Pfam" id="PF00589">
    <property type="entry name" value="Phage_integrase"/>
    <property type="match status" value="1"/>
</dbReference>
<organism evidence="4 5">
    <name type="scientific">Sphingomonas turrisvirgatae</name>
    <dbReference type="NCBI Taxonomy" id="1888892"/>
    <lineage>
        <taxon>Bacteria</taxon>
        <taxon>Pseudomonadati</taxon>
        <taxon>Pseudomonadota</taxon>
        <taxon>Alphaproteobacteria</taxon>
        <taxon>Sphingomonadales</taxon>
        <taxon>Sphingomonadaceae</taxon>
        <taxon>Sphingomonas</taxon>
    </lineage>
</organism>
<dbReference type="Proteomes" id="UP000094487">
    <property type="component" value="Unassembled WGS sequence"/>
</dbReference>
<sequence>MPRTDLPYTYIAKRKYWRFRHKLVGDMPLPGKPGDPAFHEKYAEFKALTERQKIDATPARTSWKWLIRQYRASAEYRALADATQLDYSRTLDLLDDLLGKQPFALTTTTMIRAVRDKHADQARKAHKIKQVASLLYSWADDHQLVKAGFNPAKDLRRLKKKGGTREYVCWSDHEFDLFISKAIVPMQTAAMLARYTGQRAEDIARMVWSDYQGDMIRVRQNKTGTPLMIACPAPLQQYLSAMKRGRSGVVILTSAAGAPYNANSLSSAIGREVRKIDGMPVDRSIHGLRYMSGADLEEAGCTVGQITAVLGHHAYQMAMKYATQRLRAREAAAKRDRNEA</sequence>
<feature type="domain" description="Tyr recombinase" evidence="3">
    <location>
        <begin position="165"/>
        <end position="336"/>
    </location>
</feature>
<accession>A0A1E3LZZ5</accession>
<dbReference type="OrthoDB" id="7510934at2"/>
<dbReference type="AlphaFoldDB" id="A0A1E3LZZ5"/>